<evidence type="ECO:0000256" key="7">
    <source>
        <dbReference type="ARBA" id="ARBA00022568"/>
    </source>
</evidence>
<evidence type="ECO:0000256" key="4">
    <source>
        <dbReference type="ARBA" id="ARBA00022448"/>
    </source>
</evidence>
<feature type="domain" description="Letm1 RBD" evidence="27">
    <location>
        <begin position="256"/>
        <end position="523"/>
    </location>
</feature>
<keyword evidence="11" id="KW-0106">Calcium</keyword>
<dbReference type="InterPro" id="IPR002048">
    <property type="entry name" value="EF_hand_dom"/>
</dbReference>
<dbReference type="Pfam" id="PF26561">
    <property type="entry name" value="LETM1_C"/>
    <property type="match status" value="1"/>
</dbReference>
<comment type="caution">
    <text evidence="28">The sequence shown here is derived from an EMBL/GenBank/DDBJ whole genome shotgun (WGS) entry which is preliminary data.</text>
</comment>
<evidence type="ECO:0000256" key="6">
    <source>
        <dbReference type="ARBA" id="ARBA00022538"/>
    </source>
</evidence>
<evidence type="ECO:0000256" key="20">
    <source>
        <dbReference type="ARBA" id="ARBA00034214"/>
    </source>
</evidence>
<dbReference type="GO" id="GO:0051560">
    <property type="term" value="P:mitochondrial calcium ion homeostasis"/>
    <property type="evidence" value="ECO:0007669"/>
    <property type="project" value="UniProtKB-ARBA"/>
</dbReference>
<dbReference type="Gene3D" id="1.10.238.10">
    <property type="entry name" value="EF-hand"/>
    <property type="match status" value="1"/>
</dbReference>
<feature type="coiled-coil region" evidence="24">
    <location>
        <begin position="565"/>
        <end position="616"/>
    </location>
</feature>
<dbReference type="GO" id="GO:0015369">
    <property type="term" value="F:calcium:proton antiporter activity"/>
    <property type="evidence" value="ECO:0007669"/>
    <property type="project" value="UniProtKB-ARBA"/>
</dbReference>
<evidence type="ECO:0000256" key="11">
    <source>
        <dbReference type="ARBA" id="ARBA00022837"/>
    </source>
</evidence>
<evidence type="ECO:0000259" key="27">
    <source>
        <dbReference type="PROSITE" id="PS51758"/>
    </source>
</evidence>
<dbReference type="GO" id="GO:0099093">
    <property type="term" value="P:calcium export from the mitochondrion"/>
    <property type="evidence" value="ECO:0007669"/>
    <property type="project" value="UniProtKB-ARBA"/>
</dbReference>
<dbReference type="PANTHER" id="PTHR14009">
    <property type="entry name" value="LEUCINE ZIPPER-EF-HAND CONTAINING TRANSMEMBRANE PROTEIN"/>
    <property type="match status" value="1"/>
</dbReference>
<dbReference type="InterPro" id="IPR059005">
    <property type="entry name" value="LETM1_C"/>
</dbReference>
<evidence type="ECO:0000256" key="21">
    <source>
        <dbReference type="ARBA" id="ARBA00035046"/>
    </source>
</evidence>
<name>A0A7K6TIW3_CALNI</name>
<keyword evidence="9" id="KW-0479">Metal-binding</keyword>
<sequence length="759" mass="86156">MASMLLQTCGRRACRLPRALRRQPRPGIFLGNLGDRACLSCTSLRLANKMTVHFKYCTSVPPVYAYSKKDRYCCWTKGSEQIYFTLTSSSGSWTPLATMGILGPQYLPVRWWHSSRPLQDDSIVEKSLKSLKDKSKKLEEGGPVYSPTEVEVVKKSLGQRIVDELKHYYHGFRLLWIDTKIAARMLWRILHGTTLSRRERRQFLRICADLFRLVPFLVFLVVPFMEFLLPVALKLFPNMLPSTFETKSKKEERLKKELRVKLELAKFLQDTIEEMALKNKAAKGNVTKDFSKFFQKIRETGERPSNEEILRFSKLFEDELTLDNLTRPQLVALCKLLELQSIGTNNFLRFQLTMRLRTIKADDKLIAEEGVDSLTVKELQAACRARGMRALGVTEERLKEQLKQWLDLHLNQEIPTSLLILSRAMYLPDTLSPADQLKTTLQTLPESAAKEAQVKVAEVEGEKIDNKARLEATLQEEEAIRKENEEKKMSEAAEKAKEALQVAAVEVESAVDLEAVALQAKKSQMAVDTGQELARADAGVRSETLIDTAPVLEGIKGEEITKEEIHMLSDACTKLQEQKKSLTKEKEELEELKGDIQEYNEDLQEIKELSKTGQEEVVEESKASKRLTKRVNRMIGQIDKIINELETSQKTVDGKLDGGESLPAGENLISIAELISAMKQIQKIPEEKLIRIAEALDENKDGKIDIDNVVKVVELIDKEDIDIGTSQVAEIMALLQKEEKLEEKTKAKEKHDKEAAEAK</sequence>
<keyword evidence="14 25" id="KW-1133">Transmembrane helix</keyword>
<keyword evidence="8 25" id="KW-0812">Transmembrane</keyword>
<feature type="coiled-coil region" evidence="24">
    <location>
        <begin position="467"/>
        <end position="502"/>
    </location>
</feature>
<dbReference type="GO" id="GO:0006813">
    <property type="term" value="P:potassium ion transport"/>
    <property type="evidence" value="ECO:0007669"/>
    <property type="project" value="UniProtKB-KW"/>
</dbReference>
<proteinExistence type="inferred from homology"/>
<evidence type="ECO:0000256" key="2">
    <source>
        <dbReference type="ARBA" id="ARBA00009584"/>
    </source>
</evidence>
<evidence type="ECO:0000256" key="8">
    <source>
        <dbReference type="ARBA" id="ARBA00022692"/>
    </source>
</evidence>
<evidence type="ECO:0000313" key="28">
    <source>
        <dbReference type="EMBL" id="NWX10554.1"/>
    </source>
</evidence>
<evidence type="ECO:0000256" key="17">
    <source>
        <dbReference type="ARBA" id="ARBA00023128"/>
    </source>
</evidence>
<keyword evidence="6" id="KW-0633">Potassium transport</keyword>
<evidence type="ECO:0000256" key="3">
    <source>
        <dbReference type="ARBA" id="ARBA00020557"/>
    </source>
</evidence>
<evidence type="ECO:0000256" key="22">
    <source>
        <dbReference type="ARBA" id="ARBA00047912"/>
    </source>
</evidence>
<accession>A0A7K6TIW3</accession>
<dbReference type="InterPro" id="IPR033122">
    <property type="entry name" value="LETM1-like_RBD"/>
</dbReference>
<evidence type="ECO:0000256" key="24">
    <source>
        <dbReference type="SAM" id="Coils"/>
    </source>
</evidence>
<comment type="subcellular location">
    <subcellularLocation>
        <location evidence="1">Mitochondrion inner membrane</location>
        <topology evidence="1">Single-pass membrane protein</topology>
    </subcellularLocation>
</comment>
<dbReference type="GO" id="GO:0043022">
    <property type="term" value="F:ribosome binding"/>
    <property type="evidence" value="ECO:0007669"/>
    <property type="project" value="InterPro"/>
</dbReference>
<evidence type="ECO:0000256" key="5">
    <source>
        <dbReference type="ARBA" id="ARBA00022449"/>
    </source>
</evidence>
<keyword evidence="10" id="KW-0999">Mitochondrion inner membrane</keyword>
<keyword evidence="7" id="KW-0109">Calcium transport</keyword>
<dbReference type="GO" id="GO:0005743">
    <property type="term" value="C:mitochondrial inner membrane"/>
    <property type="evidence" value="ECO:0007669"/>
    <property type="project" value="UniProtKB-SubCell"/>
</dbReference>
<organism evidence="28 29">
    <name type="scientific">Caloenas nicobarica</name>
    <name type="common">Nicobar pigeon</name>
    <dbReference type="NCBI Taxonomy" id="187106"/>
    <lineage>
        <taxon>Eukaryota</taxon>
        <taxon>Metazoa</taxon>
        <taxon>Chordata</taxon>
        <taxon>Craniata</taxon>
        <taxon>Vertebrata</taxon>
        <taxon>Euteleostomi</taxon>
        <taxon>Archelosauria</taxon>
        <taxon>Archosauria</taxon>
        <taxon>Dinosauria</taxon>
        <taxon>Saurischia</taxon>
        <taxon>Theropoda</taxon>
        <taxon>Coelurosauria</taxon>
        <taxon>Aves</taxon>
        <taxon>Neognathae</taxon>
        <taxon>Neoaves</taxon>
        <taxon>Columbimorphae</taxon>
        <taxon>Columbiformes</taxon>
        <taxon>Columbidae</taxon>
        <taxon>Caloenas</taxon>
    </lineage>
</organism>
<evidence type="ECO:0000256" key="1">
    <source>
        <dbReference type="ARBA" id="ARBA00004434"/>
    </source>
</evidence>
<evidence type="ECO:0000256" key="18">
    <source>
        <dbReference type="ARBA" id="ARBA00023136"/>
    </source>
</evidence>
<evidence type="ECO:0000313" key="29">
    <source>
        <dbReference type="Proteomes" id="UP000546235"/>
    </source>
</evidence>
<feature type="domain" description="EF-hand" evidence="26">
    <location>
        <begin position="684"/>
        <end position="719"/>
    </location>
</feature>
<keyword evidence="4" id="KW-0813">Transport</keyword>
<evidence type="ECO:0000259" key="26">
    <source>
        <dbReference type="PROSITE" id="PS50222"/>
    </source>
</evidence>
<evidence type="ECO:0000256" key="25">
    <source>
        <dbReference type="SAM" id="Phobius"/>
    </source>
</evidence>
<dbReference type="GO" id="GO:0005509">
    <property type="term" value="F:calcium ion binding"/>
    <property type="evidence" value="ECO:0007669"/>
    <property type="project" value="InterPro"/>
</dbReference>
<dbReference type="AlphaFoldDB" id="A0A7K6TIW3"/>
<keyword evidence="13" id="KW-0630">Potassium</keyword>
<comment type="catalytic activity">
    <reaction evidence="22">
        <text>K(+)(in) + H(+)(out) = K(+)(out) + H(+)(in)</text>
        <dbReference type="Rhea" id="RHEA:29467"/>
        <dbReference type="ChEBI" id="CHEBI:15378"/>
        <dbReference type="ChEBI" id="CHEBI:29103"/>
    </reaction>
</comment>
<evidence type="ECO:0000256" key="23">
    <source>
        <dbReference type="PROSITE-ProRule" id="PRU01094"/>
    </source>
</evidence>
<keyword evidence="29" id="KW-1185">Reference proteome</keyword>
<dbReference type="PROSITE" id="PS50222">
    <property type="entry name" value="EF_HAND_2"/>
    <property type="match status" value="1"/>
</dbReference>
<dbReference type="FunFam" id="1.10.238.10:FF:000290">
    <property type="entry name" value="LETM1 and EF-hand domain-containing protein 1, mitochondrial"/>
    <property type="match status" value="1"/>
</dbReference>
<dbReference type="EMBL" id="VZSB01003474">
    <property type="protein sequence ID" value="NWX10554.1"/>
    <property type="molecule type" value="Genomic_DNA"/>
</dbReference>
<comment type="catalytic activity">
    <reaction evidence="20">
        <text>Ca(2+)(in) + 2 H(+)(out) = Ca(2+)(out) + 2 H(+)(in)</text>
        <dbReference type="Rhea" id="RHEA:72199"/>
        <dbReference type="ChEBI" id="CHEBI:15378"/>
        <dbReference type="ChEBI" id="CHEBI:29108"/>
    </reaction>
</comment>
<evidence type="ECO:0000256" key="15">
    <source>
        <dbReference type="ARBA" id="ARBA00023054"/>
    </source>
</evidence>
<dbReference type="PROSITE" id="PS51758">
    <property type="entry name" value="LETM1_RBD"/>
    <property type="match status" value="1"/>
</dbReference>
<dbReference type="PANTHER" id="PTHR14009:SF8">
    <property type="entry name" value="MITOCHONDRIAL PROTON_CALCIUM EXCHANGER PROTEIN"/>
    <property type="match status" value="1"/>
</dbReference>
<gene>
    <name evidence="28" type="primary">Letm1_1</name>
    <name evidence="28" type="ORF">CALNIC_R00959</name>
</gene>
<evidence type="ECO:0000256" key="19">
    <source>
        <dbReference type="ARBA" id="ARBA00031360"/>
    </source>
</evidence>
<reference evidence="28 29" key="1">
    <citation type="submission" date="2019-09" db="EMBL/GenBank/DDBJ databases">
        <title>Bird 10,000 Genomes (B10K) Project - Family phase.</title>
        <authorList>
            <person name="Zhang G."/>
        </authorList>
    </citation>
    <scope>NUCLEOTIDE SEQUENCE [LARGE SCALE GENOMIC DNA]</scope>
    <source>
        <strain evidence="28">OUT-0007</strain>
        <tissue evidence="28">Blood</tissue>
    </source>
</reference>
<keyword evidence="5" id="KW-0050">Antiport</keyword>
<keyword evidence="18 25" id="KW-0472">Membrane</keyword>
<keyword evidence="12" id="KW-0809">Transit peptide</keyword>
<evidence type="ECO:0000256" key="10">
    <source>
        <dbReference type="ARBA" id="ARBA00022792"/>
    </source>
</evidence>
<evidence type="ECO:0000256" key="13">
    <source>
        <dbReference type="ARBA" id="ARBA00022958"/>
    </source>
</evidence>
<keyword evidence="17 23" id="KW-0496">Mitochondrion</keyword>
<evidence type="ECO:0000256" key="14">
    <source>
        <dbReference type="ARBA" id="ARBA00022989"/>
    </source>
</evidence>
<dbReference type="InterPro" id="IPR044202">
    <property type="entry name" value="LETM1/MDM38-like"/>
</dbReference>
<feature type="non-terminal residue" evidence="28">
    <location>
        <position position="759"/>
    </location>
</feature>
<evidence type="ECO:0000256" key="16">
    <source>
        <dbReference type="ARBA" id="ARBA00023065"/>
    </source>
</evidence>
<keyword evidence="15 24" id="KW-0175">Coiled coil</keyword>
<evidence type="ECO:0000256" key="9">
    <source>
        <dbReference type="ARBA" id="ARBA00022723"/>
    </source>
</evidence>
<comment type="similarity">
    <text evidence="2">Belongs to the LETM1 family.</text>
</comment>
<keyword evidence="16" id="KW-0406">Ion transport</keyword>
<dbReference type="SUPFAM" id="SSF47473">
    <property type="entry name" value="EF-hand"/>
    <property type="match status" value="1"/>
</dbReference>
<evidence type="ECO:0000256" key="12">
    <source>
        <dbReference type="ARBA" id="ARBA00022946"/>
    </source>
</evidence>
<dbReference type="InterPro" id="IPR011992">
    <property type="entry name" value="EF-hand-dom_pair"/>
</dbReference>
<dbReference type="Proteomes" id="UP000546235">
    <property type="component" value="Unassembled WGS sequence"/>
</dbReference>
<protein>
    <recommendedName>
        <fullName evidence="3">Mitochondrial proton/calcium exchanger protein</fullName>
    </recommendedName>
    <alternativeName>
        <fullName evidence="21">Electroneutral mitochondrial K(+)/H(+)exchanger</fullName>
    </alternativeName>
    <alternativeName>
        <fullName evidence="19">Leucine zipper-EF-hand-containing transmembrane protein 1</fullName>
    </alternativeName>
</protein>
<feature type="transmembrane region" description="Helical" evidence="25">
    <location>
        <begin position="210"/>
        <end position="233"/>
    </location>
</feature>
<feature type="non-terminal residue" evidence="28">
    <location>
        <position position="1"/>
    </location>
</feature>
<dbReference type="Pfam" id="PF07766">
    <property type="entry name" value="LETM1_RBD"/>
    <property type="match status" value="1"/>
</dbReference>